<dbReference type="OrthoDB" id="8858496at2"/>
<feature type="compositionally biased region" description="Acidic residues" evidence="1">
    <location>
        <begin position="1"/>
        <end position="11"/>
    </location>
</feature>
<keyword evidence="2" id="KW-0812">Transmembrane</keyword>
<feature type="transmembrane region" description="Helical" evidence="2">
    <location>
        <begin position="31"/>
        <end position="48"/>
    </location>
</feature>
<proteinExistence type="predicted"/>
<keyword evidence="2" id="KW-1133">Transmembrane helix</keyword>
<evidence type="ECO:0000313" key="4">
    <source>
        <dbReference type="Proteomes" id="UP000187735"/>
    </source>
</evidence>
<dbReference type="Proteomes" id="UP000187735">
    <property type="component" value="Chromosome"/>
</dbReference>
<feature type="transmembrane region" description="Helical" evidence="2">
    <location>
        <begin position="117"/>
        <end position="142"/>
    </location>
</feature>
<accession>A0A1P8WCD9</accession>
<keyword evidence="2" id="KW-0472">Membrane</keyword>
<organism evidence="3 4">
    <name type="scientific">Fuerstiella marisgermanici</name>
    <dbReference type="NCBI Taxonomy" id="1891926"/>
    <lineage>
        <taxon>Bacteria</taxon>
        <taxon>Pseudomonadati</taxon>
        <taxon>Planctomycetota</taxon>
        <taxon>Planctomycetia</taxon>
        <taxon>Planctomycetales</taxon>
        <taxon>Planctomycetaceae</taxon>
        <taxon>Fuerstiella</taxon>
    </lineage>
</organism>
<dbReference type="RefSeq" id="WP_077023435.1">
    <property type="nucleotide sequence ID" value="NZ_CP017641.1"/>
</dbReference>
<feature type="transmembrane region" description="Helical" evidence="2">
    <location>
        <begin position="54"/>
        <end position="73"/>
    </location>
</feature>
<gene>
    <name evidence="3" type="ORF">Fuma_01305</name>
</gene>
<feature type="transmembrane region" description="Helical" evidence="2">
    <location>
        <begin position="85"/>
        <end position="105"/>
    </location>
</feature>
<protein>
    <submittedName>
        <fullName evidence="3">Uncharacterized protein</fullName>
    </submittedName>
</protein>
<dbReference type="AlphaFoldDB" id="A0A1P8WCD9"/>
<evidence type="ECO:0000313" key="3">
    <source>
        <dbReference type="EMBL" id="APZ91714.1"/>
    </source>
</evidence>
<dbReference type="KEGG" id="fmr:Fuma_01305"/>
<dbReference type="EMBL" id="CP017641">
    <property type="protein sequence ID" value="APZ91714.1"/>
    <property type="molecule type" value="Genomic_DNA"/>
</dbReference>
<evidence type="ECO:0000256" key="2">
    <source>
        <dbReference type="SAM" id="Phobius"/>
    </source>
</evidence>
<feature type="region of interest" description="Disordered" evidence="1">
    <location>
        <begin position="1"/>
        <end position="21"/>
    </location>
</feature>
<sequence length="148" mass="16028">MLSDSVDESGDEPSSNEPAGETDLHAQKRRILIWLLVWSAIMGVVAMFEDETQADPVVDLLLGLPFVILGIYWCRTDAAERGHYIGVPMSACLVLMFVLGLPIYLFQTRGLKGILSLGWLLLYLIAMAASLIAGAVVTSVVATGEFSL</sequence>
<name>A0A1P8WCD9_9PLAN</name>
<evidence type="ECO:0000256" key="1">
    <source>
        <dbReference type="SAM" id="MobiDB-lite"/>
    </source>
</evidence>
<reference evidence="3 4" key="1">
    <citation type="journal article" date="2016" name="Front. Microbiol.">
        <title>Fuerstia marisgermanicae gen. nov., sp. nov., an Unusual Member of the Phylum Planctomycetes from the German Wadden Sea.</title>
        <authorList>
            <person name="Kohn T."/>
            <person name="Heuer A."/>
            <person name="Jogler M."/>
            <person name="Vollmers J."/>
            <person name="Boedeker C."/>
            <person name="Bunk B."/>
            <person name="Rast P."/>
            <person name="Borchert D."/>
            <person name="Glockner I."/>
            <person name="Freese H.M."/>
            <person name="Klenk H.P."/>
            <person name="Overmann J."/>
            <person name="Kaster A.K."/>
            <person name="Rohde M."/>
            <person name="Wiegand S."/>
            <person name="Jogler C."/>
        </authorList>
    </citation>
    <scope>NUCLEOTIDE SEQUENCE [LARGE SCALE GENOMIC DNA]</scope>
    <source>
        <strain evidence="3 4">NH11</strain>
    </source>
</reference>
<keyword evidence="4" id="KW-1185">Reference proteome</keyword>